<organism evidence="1 2">
    <name type="scientific">Youngiibacter multivorans</name>
    <dbReference type="NCBI Taxonomy" id="937251"/>
    <lineage>
        <taxon>Bacteria</taxon>
        <taxon>Bacillati</taxon>
        <taxon>Bacillota</taxon>
        <taxon>Clostridia</taxon>
        <taxon>Eubacteriales</taxon>
        <taxon>Clostridiaceae</taxon>
        <taxon>Youngiibacter</taxon>
    </lineage>
</organism>
<name>A0ABS4FZJ0_9CLOT</name>
<protein>
    <submittedName>
        <fullName evidence="1">Uncharacterized protein</fullName>
    </submittedName>
</protein>
<dbReference type="Proteomes" id="UP001519271">
    <property type="component" value="Unassembled WGS sequence"/>
</dbReference>
<reference evidence="1 2" key="1">
    <citation type="submission" date="2021-03" db="EMBL/GenBank/DDBJ databases">
        <title>Genomic Encyclopedia of Type Strains, Phase IV (KMG-IV): sequencing the most valuable type-strain genomes for metagenomic binning, comparative biology and taxonomic classification.</title>
        <authorList>
            <person name="Goeker M."/>
        </authorList>
    </citation>
    <scope>NUCLEOTIDE SEQUENCE [LARGE SCALE GENOMIC DNA]</scope>
    <source>
        <strain evidence="1 2">DSM 6139</strain>
    </source>
</reference>
<gene>
    <name evidence="1" type="ORF">J2Z34_000135</name>
</gene>
<dbReference type="EMBL" id="JAGGKC010000001">
    <property type="protein sequence ID" value="MBP1917672.1"/>
    <property type="molecule type" value="Genomic_DNA"/>
</dbReference>
<evidence type="ECO:0000313" key="1">
    <source>
        <dbReference type="EMBL" id="MBP1917672.1"/>
    </source>
</evidence>
<proteinExistence type="predicted"/>
<dbReference type="RefSeq" id="WP_280922287.1">
    <property type="nucleotide sequence ID" value="NZ_JAGGKC010000001.1"/>
</dbReference>
<comment type="caution">
    <text evidence="1">The sequence shown here is derived from an EMBL/GenBank/DDBJ whole genome shotgun (WGS) entry which is preliminary data.</text>
</comment>
<evidence type="ECO:0000313" key="2">
    <source>
        <dbReference type="Proteomes" id="UP001519271"/>
    </source>
</evidence>
<accession>A0ABS4FZJ0</accession>
<keyword evidence="2" id="KW-1185">Reference proteome</keyword>
<sequence>MNGLDNETMSIPLSNTVSMSLKLLIPPTRMAGYRIQPGRT</sequence>